<dbReference type="GO" id="GO:0016746">
    <property type="term" value="F:acyltransferase activity"/>
    <property type="evidence" value="ECO:0007669"/>
    <property type="project" value="UniProtKB-KW"/>
</dbReference>
<name>A0ABV0BQS5_9SPHI</name>
<feature type="transmembrane region" description="Helical" evidence="7">
    <location>
        <begin position="177"/>
        <end position="195"/>
    </location>
</feature>
<sequence>MTEKLSYISVLRIIATIAVIAIHASSGYLNSTDIAGFDWKYANLINSFTRFSVPIFVMLSGALLLTKEEHTGQFYKKRLLKIFYPFLFWTIIYFFYNTNVLELNIDQLISTLVYRLKNGANAHLWYLYMIMGLYLAIPFLQKIVKHSSMRELEIFLVLWFITLFIFNKNFSTYLPKFDLTFFSSYTGYLILGYYLKVKDFRGIKWWCLFLFIMAALGTAYFTYEMSLSAHEFRPLLYGYLSPNTVLIATGIFIFIKTISRDLKLPQWALWIDQYSFGIYLCHILILNYVHPILPVGTFLKIPLATFVTLAISIMLIYGIRKIPFGKYISG</sequence>
<feature type="transmembrane region" description="Helical" evidence="7">
    <location>
        <begin position="78"/>
        <end position="96"/>
    </location>
</feature>
<evidence type="ECO:0000259" key="8">
    <source>
        <dbReference type="Pfam" id="PF01757"/>
    </source>
</evidence>
<keyword evidence="5 7" id="KW-1133">Transmembrane helix</keyword>
<comment type="subcellular location">
    <subcellularLocation>
        <location evidence="1">Cell membrane</location>
        <topology evidence="1">Multi-pass membrane protein</topology>
    </subcellularLocation>
</comment>
<feature type="transmembrane region" description="Helical" evidence="7">
    <location>
        <begin position="267"/>
        <end position="289"/>
    </location>
</feature>
<dbReference type="PANTHER" id="PTHR40074:SF2">
    <property type="entry name" value="O-ACETYLTRANSFERASE WECH"/>
    <property type="match status" value="1"/>
</dbReference>
<organism evidence="9 10">
    <name type="scientific">Sphingobacterium kitahiroshimense</name>
    <dbReference type="NCBI Taxonomy" id="470446"/>
    <lineage>
        <taxon>Bacteria</taxon>
        <taxon>Pseudomonadati</taxon>
        <taxon>Bacteroidota</taxon>
        <taxon>Sphingobacteriia</taxon>
        <taxon>Sphingobacteriales</taxon>
        <taxon>Sphingobacteriaceae</taxon>
        <taxon>Sphingobacterium</taxon>
    </lineage>
</organism>
<accession>A0ABV0BQS5</accession>
<feature type="transmembrane region" description="Helical" evidence="7">
    <location>
        <begin position="7"/>
        <end position="28"/>
    </location>
</feature>
<dbReference type="Proteomes" id="UP001409291">
    <property type="component" value="Unassembled WGS sequence"/>
</dbReference>
<evidence type="ECO:0000256" key="6">
    <source>
        <dbReference type="ARBA" id="ARBA00023136"/>
    </source>
</evidence>
<dbReference type="PANTHER" id="PTHR40074">
    <property type="entry name" value="O-ACETYLTRANSFERASE WECH"/>
    <property type="match status" value="1"/>
</dbReference>
<evidence type="ECO:0000256" key="1">
    <source>
        <dbReference type="ARBA" id="ARBA00004651"/>
    </source>
</evidence>
<proteinExistence type="inferred from homology"/>
<evidence type="ECO:0000256" key="5">
    <source>
        <dbReference type="ARBA" id="ARBA00022989"/>
    </source>
</evidence>
<feature type="transmembrane region" description="Helical" evidence="7">
    <location>
        <begin position="48"/>
        <end position="66"/>
    </location>
</feature>
<keyword evidence="10" id="KW-1185">Reference proteome</keyword>
<dbReference type="Pfam" id="PF01757">
    <property type="entry name" value="Acyl_transf_3"/>
    <property type="match status" value="1"/>
</dbReference>
<keyword evidence="9" id="KW-0808">Transferase</keyword>
<evidence type="ECO:0000313" key="10">
    <source>
        <dbReference type="Proteomes" id="UP001409291"/>
    </source>
</evidence>
<feature type="transmembrane region" description="Helical" evidence="7">
    <location>
        <begin position="123"/>
        <end position="140"/>
    </location>
</feature>
<evidence type="ECO:0000256" key="3">
    <source>
        <dbReference type="ARBA" id="ARBA00022475"/>
    </source>
</evidence>
<dbReference type="InterPro" id="IPR002656">
    <property type="entry name" value="Acyl_transf_3_dom"/>
</dbReference>
<dbReference type="RefSeq" id="WP_183917445.1">
    <property type="nucleotide sequence ID" value="NZ_JBDJLH010000003.1"/>
</dbReference>
<keyword evidence="3" id="KW-1003">Cell membrane</keyword>
<feature type="transmembrane region" description="Helical" evidence="7">
    <location>
        <begin position="301"/>
        <end position="319"/>
    </location>
</feature>
<gene>
    <name evidence="9" type="ORF">ABE541_06255</name>
</gene>
<feature type="domain" description="Acyltransferase 3" evidence="8">
    <location>
        <begin position="6"/>
        <end position="316"/>
    </location>
</feature>
<keyword evidence="4 7" id="KW-0812">Transmembrane</keyword>
<comment type="similarity">
    <text evidence="2">Belongs to the acyltransferase 3 family.</text>
</comment>
<dbReference type="EMBL" id="JBDJNQ010000002">
    <property type="protein sequence ID" value="MEN5376857.1"/>
    <property type="molecule type" value="Genomic_DNA"/>
</dbReference>
<evidence type="ECO:0000256" key="4">
    <source>
        <dbReference type="ARBA" id="ARBA00022692"/>
    </source>
</evidence>
<feature type="transmembrane region" description="Helical" evidence="7">
    <location>
        <begin position="235"/>
        <end position="255"/>
    </location>
</feature>
<evidence type="ECO:0000256" key="2">
    <source>
        <dbReference type="ARBA" id="ARBA00007400"/>
    </source>
</evidence>
<evidence type="ECO:0000256" key="7">
    <source>
        <dbReference type="SAM" id="Phobius"/>
    </source>
</evidence>
<keyword evidence="6 7" id="KW-0472">Membrane</keyword>
<protein>
    <submittedName>
        <fullName evidence="9">Acyltransferase family protein</fullName>
    </submittedName>
</protein>
<feature type="transmembrane region" description="Helical" evidence="7">
    <location>
        <begin position="152"/>
        <end position="171"/>
    </location>
</feature>
<evidence type="ECO:0000313" key="9">
    <source>
        <dbReference type="EMBL" id="MEN5376857.1"/>
    </source>
</evidence>
<reference evidence="9 10" key="1">
    <citation type="submission" date="2024-04" db="EMBL/GenBank/DDBJ databases">
        <title>WGS of bacteria from Torrens River.</title>
        <authorList>
            <person name="Wyrsch E.R."/>
            <person name="Drigo B."/>
        </authorList>
    </citation>
    <scope>NUCLEOTIDE SEQUENCE [LARGE SCALE GENOMIC DNA]</scope>
    <source>
        <strain evidence="9 10">TWI391</strain>
    </source>
</reference>
<keyword evidence="9" id="KW-0012">Acyltransferase</keyword>
<comment type="caution">
    <text evidence="9">The sequence shown here is derived from an EMBL/GenBank/DDBJ whole genome shotgun (WGS) entry which is preliminary data.</text>
</comment>
<feature type="transmembrane region" description="Helical" evidence="7">
    <location>
        <begin position="202"/>
        <end position="223"/>
    </location>
</feature>